<keyword evidence="9" id="KW-1185">Reference proteome</keyword>
<organism evidence="8 9">
    <name type="scientific">Brevibacterium aurantiacum</name>
    <dbReference type="NCBI Taxonomy" id="273384"/>
    <lineage>
        <taxon>Bacteria</taxon>
        <taxon>Bacillati</taxon>
        <taxon>Actinomycetota</taxon>
        <taxon>Actinomycetes</taxon>
        <taxon>Micrococcales</taxon>
        <taxon>Brevibacteriaceae</taxon>
        <taxon>Brevibacterium</taxon>
    </lineage>
</organism>
<dbReference type="PROSITE" id="PS50043">
    <property type="entry name" value="HTH_LUXR_2"/>
    <property type="match status" value="1"/>
</dbReference>
<dbReference type="GO" id="GO:0003677">
    <property type="term" value="F:DNA binding"/>
    <property type="evidence" value="ECO:0007669"/>
    <property type="project" value="UniProtKB-KW"/>
</dbReference>
<dbReference type="InterPro" id="IPR039420">
    <property type="entry name" value="WalR-like"/>
</dbReference>
<evidence type="ECO:0000256" key="3">
    <source>
        <dbReference type="ARBA" id="ARBA00023125"/>
    </source>
</evidence>
<dbReference type="PRINTS" id="PR00038">
    <property type="entry name" value="HTHLUXR"/>
</dbReference>
<reference evidence="8 9" key="1">
    <citation type="submission" date="2019-07" db="EMBL/GenBank/DDBJ databases">
        <title>Draft genome sequence of Brevibacterium aurantiacum XU54 isolated from Xinjiang China.</title>
        <authorList>
            <person name="Xu X."/>
        </authorList>
    </citation>
    <scope>NUCLEOTIDE SEQUENCE [LARGE SCALE GENOMIC DNA]</scope>
    <source>
        <strain evidence="8 9">XU54</strain>
    </source>
</reference>
<dbReference type="InterPro" id="IPR000792">
    <property type="entry name" value="Tscrpt_reg_LuxR_C"/>
</dbReference>
<evidence type="ECO:0000259" key="6">
    <source>
        <dbReference type="PROSITE" id="PS50043"/>
    </source>
</evidence>
<dbReference type="GO" id="GO:0006355">
    <property type="term" value="P:regulation of DNA-templated transcription"/>
    <property type="evidence" value="ECO:0007669"/>
    <property type="project" value="InterPro"/>
</dbReference>
<feature type="domain" description="Response regulatory" evidence="7">
    <location>
        <begin position="3"/>
        <end position="118"/>
    </location>
</feature>
<dbReference type="Gene3D" id="3.40.50.2300">
    <property type="match status" value="1"/>
</dbReference>
<feature type="domain" description="HTH luxR-type" evidence="6">
    <location>
        <begin position="150"/>
        <end position="215"/>
    </location>
</feature>
<dbReference type="InterPro" id="IPR001789">
    <property type="entry name" value="Sig_transdc_resp-reg_receiver"/>
</dbReference>
<dbReference type="Pfam" id="PF00196">
    <property type="entry name" value="GerE"/>
    <property type="match status" value="1"/>
</dbReference>
<dbReference type="EMBL" id="VLTK01000003">
    <property type="protein sequence ID" value="TSI17786.1"/>
    <property type="molecule type" value="Genomic_DNA"/>
</dbReference>
<evidence type="ECO:0000256" key="5">
    <source>
        <dbReference type="PROSITE-ProRule" id="PRU00169"/>
    </source>
</evidence>
<evidence type="ECO:0000313" key="8">
    <source>
        <dbReference type="EMBL" id="TSI17786.1"/>
    </source>
</evidence>
<protein>
    <submittedName>
        <fullName evidence="8">Response regulator transcription factor</fullName>
    </submittedName>
</protein>
<keyword evidence="3" id="KW-0238">DNA-binding</keyword>
<dbReference type="CDD" id="cd17535">
    <property type="entry name" value="REC_NarL-like"/>
    <property type="match status" value="1"/>
</dbReference>
<dbReference type="Proteomes" id="UP000316406">
    <property type="component" value="Unassembled WGS sequence"/>
</dbReference>
<name>A0A556CKE7_BREAU</name>
<dbReference type="AlphaFoldDB" id="A0A556CKE7"/>
<dbReference type="OrthoDB" id="9808843at2"/>
<dbReference type="CDD" id="cd06170">
    <property type="entry name" value="LuxR_C_like"/>
    <property type="match status" value="1"/>
</dbReference>
<dbReference type="InterPro" id="IPR058245">
    <property type="entry name" value="NreC/VraR/RcsB-like_REC"/>
</dbReference>
<dbReference type="GO" id="GO:0000160">
    <property type="term" value="P:phosphorelay signal transduction system"/>
    <property type="evidence" value="ECO:0007669"/>
    <property type="project" value="InterPro"/>
</dbReference>
<gene>
    <name evidence="8" type="ORF">FO013_06225</name>
</gene>
<dbReference type="SMART" id="SM00421">
    <property type="entry name" value="HTH_LUXR"/>
    <property type="match status" value="1"/>
</dbReference>
<dbReference type="InterPro" id="IPR011006">
    <property type="entry name" value="CheY-like_superfamily"/>
</dbReference>
<dbReference type="InterPro" id="IPR016032">
    <property type="entry name" value="Sig_transdc_resp-reg_C-effctor"/>
</dbReference>
<dbReference type="SUPFAM" id="SSF46894">
    <property type="entry name" value="C-terminal effector domain of the bipartite response regulators"/>
    <property type="match status" value="1"/>
</dbReference>
<dbReference type="PANTHER" id="PTHR43214:SF24">
    <property type="entry name" value="TRANSCRIPTIONAL REGULATORY PROTEIN NARL-RELATED"/>
    <property type="match status" value="1"/>
</dbReference>
<comment type="caution">
    <text evidence="8">The sequence shown here is derived from an EMBL/GenBank/DDBJ whole genome shotgun (WGS) entry which is preliminary data.</text>
</comment>
<keyword evidence="4" id="KW-0804">Transcription</keyword>
<dbReference type="SMART" id="SM00448">
    <property type="entry name" value="REC"/>
    <property type="match status" value="1"/>
</dbReference>
<evidence type="ECO:0000259" key="7">
    <source>
        <dbReference type="PROSITE" id="PS50110"/>
    </source>
</evidence>
<sequence length="218" mass="22934">MPRVLVVDDHSSVRAGTRAILATDSRIVVVGEAATAREAVEAVKQHAPDIVMLDLQLPDRDGIDVCLEVTEHTHARVLILTAFEIADNVTAALEAGAAGFLAKTAEPRHMIDAVHAVAAGDSYLTPSVTRHVIAHATGRTAGAEKPGPVGTSASSELTSREREIWILIGEGLTNRQIAQRLTISSATAKTHVSRILQKLGVSTRTQAAILALSDAPAP</sequence>
<evidence type="ECO:0000313" key="9">
    <source>
        <dbReference type="Proteomes" id="UP000316406"/>
    </source>
</evidence>
<evidence type="ECO:0000256" key="2">
    <source>
        <dbReference type="ARBA" id="ARBA00023015"/>
    </source>
</evidence>
<dbReference type="RefSeq" id="WP_143921701.1">
    <property type="nucleotide sequence ID" value="NZ_VLTK01000003.1"/>
</dbReference>
<keyword evidence="1 5" id="KW-0597">Phosphoprotein</keyword>
<feature type="modified residue" description="4-aspartylphosphate" evidence="5">
    <location>
        <position position="54"/>
    </location>
</feature>
<evidence type="ECO:0000256" key="1">
    <source>
        <dbReference type="ARBA" id="ARBA00022553"/>
    </source>
</evidence>
<evidence type="ECO:0000256" key="4">
    <source>
        <dbReference type="ARBA" id="ARBA00023163"/>
    </source>
</evidence>
<dbReference type="PANTHER" id="PTHR43214">
    <property type="entry name" value="TWO-COMPONENT RESPONSE REGULATOR"/>
    <property type="match status" value="1"/>
</dbReference>
<accession>A0A556CKE7</accession>
<proteinExistence type="predicted"/>
<dbReference type="PROSITE" id="PS50110">
    <property type="entry name" value="RESPONSE_REGULATORY"/>
    <property type="match status" value="1"/>
</dbReference>
<keyword evidence="2" id="KW-0805">Transcription regulation</keyword>
<dbReference type="Pfam" id="PF00072">
    <property type="entry name" value="Response_reg"/>
    <property type="match status" value="1"/>
</dbReference>
<dbReference type="SUPFAM" id="SSF52172">
    <property type="entry name" value="CheY-like"/>
    <property type="match status" value="1"/>
</dbReference>